<keyword evidence="2" id="KW-0812">Transmembrane</keyword>
<sequence>MSVLTSSRRSSISRSSTGKSTSNEQYYVFQTPERRRGSLHVIDAEHGVFEQSPPSRSGLNIFKPKNVIRKLKNGNGKKSNGNFLVLSENEEGGLRAEPELVESVRYNNKSNNSSRNGNIPDLFNSNSTNSTAIIDDSTSDSDEFIEPYSIRQENETEIISKEKKSRNPLKSLSSSSSSSSKKKSKHTKSLIVSEQVTTTLKDTSFDHKSRIEIEYEKAKLKAERYRNQRDYQILKNEREKFVQNLKEYEYYKVNGLHNPSLNSDQNNYQSQQNQLKYNNSYMENSIQPKTTKKKSRRSKSTYKEIIYTQEPDFFSNLYDTSPSLLQEFYLWLEEYVPSNQTAREFNNSTQKFLYNIPAVGFISFFIYLLGRFIPQQSRRKWSVRALVVCLINSLLLFIIGRLIFKFVSSAYSIYSACYNILKFFRLI</sequence>
<keyword evidence="2" id="KW-1133">Transmembrane helix</keyword>
<evidence type="ECO:0000313" key="4">
    <source>
        <dbReference type="Proteomes" id="UP001378960"/>
    </source>
</evidence>
<name>A0AAV5RAE3_PICKL</name>
<evidence type="ECO:0000256" key="2">
    <source>
        <dbReference type="SAM" id="Phobius"/>
    </source>
</evidence>
<accession>A0AAV5RAE3</accession>
<feature type="region of interest" description="Disordered" evidence="1">
    <location>
        <begin position="107"/>
        <end position="190"/>
    </location>
</feature>
<dbReference type="Proteomes" id="UP001378960">
    <property type="component" value="Unassembled WGS sequence"/>
</dbReference>
<feature type="region of interest" description="Disordered" evidence="1">
    <location>
        <begin position="1"/>
        <end position="35"/>
    </location>
</feature>
<gene>
    <name evidence="3" type="ORF">DAPK24_051170</name>
</gene>
<feature type="compositionally biased region" description="Low complexity" evidence="1">
    <location>
        <begin position="168"/>
        <end position="179"/>
    </location>
</feature>
<evidence type="ECO:0000256" key="1">
    <source>
        <dbReference type="SAM" id="MobiDB-lite"/>
    </source>
</evidence>
<feature type="compositionally biased region" description="Basic and acidic residues" evidence="1">
    <location>
        <begin position="152"/>
        <end position="162"/>
    </location>
</feature>
<feature type="compositionally biased region" description="Low complexity" evidence="1">
    <location>
        <begin position="1"/>
        <end position="22"/>
    </location>
</feature>
<reference evidence="3 4" key="1">
    <citation type="journal article" date="2023" name="Elife">
        <title>Identification of key yeast species and microbe-microbe interactions impacting larval growth of Drosophila in the wild.</title>
        <authorList>
            <person name="Mure A."/>
            <person name="Sugiura Y."/>
            <person name="Maeda R."/>
            <person name="Honda K."/>
            <person name="Sakurai N."/>
            <person name="Takahashi Y."/>
            <person name="Watada M."/>
            <person name="Katoh T."/>
            <person name="Gotoh A."/>
            <person name="Gotoh Y."/>
            <person name="Taniguchi I."/>
            <person name="Nakamura K."/>
            <person name="Hayashi T."/>
            <person name="Katayama T."/>
            <person name="Uemura T."/>
            <person name="Hattori Y."/>
        </authorList>
    </citation>
    <scope>NUCLEOTIDE SEQUENCE [LARGE SCALE GENOMIC DNA]</scope>
    <source>
        <strain evidence="3 4">PK-24</strain>
    </source>
</reference>
<keyword evidence="2" id="KW-0472">Membrane</keyword>
<protein>
    <submittedName>
        <fullName evidence="3">Uncharacterized protein</fullName>
    </submittedName>
</protein>
<proteinExistence type="predicted"/>
<keyword evidence="4" id="KW-1185">Reference proteome</keyword>
<organism evidence="3 4">
    <name type="scientific">Pichia kluyveri</name>
    <name type="common">Yeast</name>
    <dbReference type="NCBI Taxonomy" id="36015"/>
    <lineage>
        <taxon>Eukaryota</taxon>
        <taxon>Fungi</taxon>
        <taxon>Dikarya</taxon>
        <taxon>Ascomycota</taxon>
        <taxon>Saccharomycotina</taxon>
        <taxon>Pichiomycetes</taxon>
        <taxon>Pichiales</taxon>
        <taxon>Pichiaceae</taxon>
        <taxon>Pichia</taxon>
    </lineage>
</organism>
<dbReference type="AlphaFoldDB" id="A0AAV5RAE3"/>
<comment type="caution">
    <text evidence="3">The sequence shown here is derived from an EMBL/GenBank/DDBJ whole genome shotgun (WGS) entry which is preliminary data.</text>
</comment>
<feature type="transmembrane region" description="Helical" evidence="2">
    <location>
        <begin position="385"/>
        <end position="404"/>
    </location>
</feature>
<feature type="compositionally biased region" description="Low complexity" evidence="1">
    <location>
        <begin position="127"/>
        <end position="136"/>
    </location>
</feature>
<dbReference type="EMBL" id="BTGB01000009">
    <property type="protein sequence ID" value="GMM48519.1"/>
    <property type="molecule type" value="Genomic_DNA"/>
</dbReference>
<evidence type="ECO:0000313" key="3">
    <source>
        <dbReference type="EMBL" id="GMM48519.1"/>
    </source>
</evidence>
<feature type="compositionally biased region" description="Low complexity" evidence="1">
    <location>
        <begin position="107"/>
        <end position="118"/>
    </location>
</feature>
<feature type="transmembrane region" description="Helical" evidence="2">
    <location>
        <begin position="352"/>
        <end position="373"/>
    </location>
</feature>